<dbReference type="Gene3D" id="1.10.10.10">
    <property type="entry name" value="Winged helix-like DNA-binding domain superfamily/Winged helix DNA-binding domain"/>
    <property type="match status" value="1"/>
</dbReference>
<dbReference type="InterPro" id="IPR014327">
    <property type="entry name" value="RNA_pol_sigma70_bacteroid"/>
</dbReference>
<dbReference type="Proteomes" id="UP000664795">
    <property type="component" value="Unassembled WGS sequence"/>
</dbReference>
<protein>
    <submittedName>
        <fullName evidence="6">RNA polymerase sigma-70 factor</fullName>
    </submittedName>
</protein>
<dbReference type="SUPFAM" id="SSF88946">
    <property type="entry name" value="Sigma2 domain of RNA polymerase sigma factors"/>
    <property type="match status" value="1"/>
</dbReference>
<feature type="domain" description="HTH luxR-type" evidence="5">
    <location>
        <begin position="131"/>
        <end position="184"/>
    </location>
</feature>
<dbReference type="GO" id="GO:0016987">
    <property type="term" value="F:sigma factor activity"/>
    <property type="evidence" value="ECO:0007669"/>
    <property type="project" value="UniProtKB-KW"/>
</dbReference>
<keyword evidence="7" id="KW-1185">Reference proteome</keyword>
<evidence type="ECO:0000256" key="1">
    <source>
        <dbReference type="ARBA" id="ARBA00010641"/>
    </source>
</evidence>
<dbReference type="InterPro" id="IPR039425">
    <property type="entry name" value="RNA_pol_sigma-70-like"/>
</dbReference>
<dbReference type="InterPro" id="IPR000792">
    <property type="entry name" value="Tscrpt_reg_LuxR_C"/>
</dbReference>
<dbReference type="SMART" id="SM00421">
    <property type="entry name" value="HTH_LUXR"/>
    <property type="match status" value="1"/>
</dbReference>
<proteinExistence type="inferred from homology"/>
<dbReference type="NCBIfam" id="TIGR02937">
    <property type="entry name" value="sigma70-ECF"/>
    <property type="match status" value="1"/>
</dbReference>
<comment type="caution">
    <text evidence="6">The sequence shown here is derived from an EMBL/GenBank/DDBJ whole genome shotgun (WGS) entry which is preliminary data.</text>
</comment>
<keyword evidence="4" id="KW-0804">Transcription</keyword>
<evidence type="ECO:0000313" key="7">
    <source>
        <dbReference type="Proteomes" id="UP000664795"/>
    </source>
</evidence>
<dbReference type="Pfam" id="PF08281">
    <property type="entry name" value="Sigma70_r4_2"/>
    <property type="match status" value="1"/>
</dbReference>
<dbReference type="AlphaFoldDB" id="A0A939K056"/>
<dbReference type="InterPro" id="IPR014284">
    <property type="entry name" value="RNA_pol_sigma-70_dom"/>
</dbReference>
<dbReference type="PANTHER" id="PTHR43133">
    <property type="entry name" value="RNA POLYMERASE ECF-TYPE SIGMA FACTO"/>
    <property type="match status" value="1"/>
</dbReference>
<keyword evidence="3" id="KW-0731">Sigma factor</keyword>
<dbReference type="InterPro" id="IPR013249">
    <property type="entry name" value="RNA_pol_sigma70_r4_t2"/>
</dbReference>
<dbReference type="InterPro" id="IPR036388">
    <property type="entry name" value="WH-like_DNA-bd_sf"/>
</dbReference>
<gene>
    <name evidence="6" type="ORF">J2I48_22765</name>
</gene>
<dbReference type="InterPro" id="IPR013325">
    <property type="entry name" value="RNA_pol_sigma_r2"/>
</dbReference>
<comment type="similarity">
    <text evidence="1">Belongs to the sigma-70 factor family. ECF subfamily.</text>
</comment>
<accession>A0A939K056</accession>
<dbReference type="EMBL" id="JAFMYU010000023">
    <property type="protein sequence ID" value="MBO0933849.1"/>
    <property type="molecule type" value="Genomic_DNA"/>
</dbReference>
<keyword evidence="2" id="KW-0805">Transcription regulation</keyword>
<dbReference type="InterPro" id="IPR007627">
    <property type="entry name" value="RNA_pol_sigma70_r2"/>
</dbReference>
<dbReference type="Gene3D" id="1.10.1740.10">
    <property type="match status" value="1"/>
</dbReference>
<dbReference type="PANTHER" id="PTHR43133:SF46">
    <property type="entry name" value="RNA POLYMERASE SIGMA-70 FACTOR ECF SUBFAMILY"/>
    <property type="match status" value="1"/>
</dbReference>
<evidence type="ECO:0000256" key="4">
    <source>
        <dbReference type="ARBA" id="ARBA00023163"/>
    </source>
</evidence>
<dbReference type="GO" id="GO:0006352">
    <property type="term" value="P:DNA-templated transcription initiation"/>
    <property type="evidence" value="ECO:0007669"/>
    <property type="project" value="InterPro"/>
</dbReference>
<dbReference type="RefSeq" id="WP_207337813.1">
    <property type="nucleotide sequence ID" value="NZ_JAFMYU010000023.1"/>
</dbReference>
<reference evidence="6 7" key="1">
    <citation type="submission" date="2021-03" db="EMBL/GenBank/DDBJ databases">
        <title>Fibrella sp. HMF5036 genome sequencing and assembly.</title>
        <authorList>
            <person name="Kang H."/>
            <person name="Kim H."/>
            <person name="Bae S."/>
            <person name="Joh K."/>
        </authorList>
    </citation>
    <scope>NUCLEOTIDE SEQUENCE [LARGE SCALE GENOMIC DNA]</scope>
    <source>
        <strain evidence="6 7">HMF5036</strain>
    </source>
</reference>
<evidence type="ECO:0000259" key="5">
    <source>
        <dbReference type="SMART" id="SM00421"/>
    </source>
</evidence>
<organism evidence="6 7">
    <name type="scientific">Fibrella aquatilis</name>
    <dbReference type="NCBI Taxonomy" id="2817059"/>
    <lineage>
        <taxon>Bacteria</taxon>
        <taxon>Pseudomonadati</taxon>
        <taxon>Bacteroidota</taxon>
        <taxon>Cytophagia</taxon>
        <taxon>Cytophagales</taxon>
        <taxon>Spirosomataceae</taxon>
        <taxon>Fibrella</taxon>
    </lineage>
</organism>
<dbReference type="NCBIfam" id="TIGR02985">
    <property type="entry name" value="Sig70_bacteroi1"/>
    <property type="match status" value="1"/>
</dbReference>
<dbReference type="InterPro" id="IPR013324">
    <property type="entry name" value="RNA_pol_sigma_r3/r4-like"/>
</dbReference>
<evidence type="ECO:0000313" key="6">
    <source>
        <dbReference type="EMBL" id="MBO0933849.1"/>
    </source>
</evidence>
<sequence length="194" mass="22439">MSASYNVHSDSDLVRRLALDDQAAFDALYERYFAALFSYSDAKTGDHYAAQEIVQELFINLWQHRHRLALTGSIKAYLFTSAKHLVIDQYRRTATRNRHQAAFSDHQLLAANLIDEQLEADELQQTYERLLAQLPDKCRRVFSLSRQGYTNAEIANREGIAEKTVEQHITKALRMLRQYLTKSALAMLLFSLFH</sequence>
<dbReference type="GO" id="GO:0003677">
    <property type="term" value="F:DNA binding"/>
    <property type="evidence" value="ECO:0007669"/>
    <property type="project" value="InterPro"/>
</dbReference>
<dbReference type="Pfam" id="PF04542">
    <property type="entry name" value="Sigma70_r2"/>
    <property type="match status" value="1"/>
</dbReference>
<dbReference type="SUPFAM" id="SSF88659">
    <property type="entry name" value="Sigma3 and sigma4 domains of RNA polymerase sigma factors"/>
    <property type="match status" value="1"/>
</dbReference>
<evidence type="ECO:0000256" key="2">
    <source>
        <dbReference type="ARBA" id="ARBA00023015"/>
    </source>
</evidence>
<evidence type="ECO:0000256" key="3">
    <source>
        <dbReference type="ARBA" id="ARBA00023082"/>
    </source>
</evidence>
<name>A0A939K056_9BACT</name>